<dbReference type="AlphaFoldDB" id="A0A328NIX4"/>
<evidence type="ECO:0000313" key="2">
    <source>
        <dbReference type="Proteomes" id="UP000249419"/>
    </source>
</evidence>
<dbReference type="EMBL" id="PYAG01000041">
    <property type="protein sequence ID" value="RAO26484.1"/>
    <property type="molecule type" value="Genomic_DNA"/>
</dbReference>
<reference evidence="1 2" key="1">
    <citation type="submission" date="2018-03" db="EMBL/GenBank/DDBJ databases">
        <title>Defining the species Micromonospora saelicesensis and Micromonospora noduli under the framework of genomics.</title>
        <authorList>
            <person name="Riesco R."/>
            <person name="Trujillo M.E."/>
        </authorList>
    </citation>
    <scope>NUCLEOTIDE SEQUENCE [LARGE SCALE GENOMIC DNA]</scope>
    <source>
        <strain evidence="1 2">PSN13</strain>
    </source>
</reference>
<accession>A0A328NIX4</accession>
<protein>
    <recommendedName>
        <fullName evidence="3">Phage terminase-like protein, large subunit, contains N-terminal HTH domain</fullName>
    </recommendedName>
</protein>
<gene>
    <name evidence="1" type="ORF">PSN13_06512</name>
</gene>
<dbReference type="RefSeq" id="WP_112678866.1">
    <property type="nucleotide sequence ID" value="NZ_PYAG01000041.1"/>
</dbReference>
<name>A0A328NIX4_9ACTN</name>
<organism evidence="1 2">
    <name type="scientific">Micromonospora saelicesensis</name>
    <dbReference type="NCBI Taxonomy" id="285676"/>
    <lineage>
        <taxon>Bacteria</taxon>
        <taxon>Bacillati</taxon>
        <taxon>Actinomycetota</taxon>
        <taxon>Actinomycetes</taxon>
        <taxon>Micromonosporales</taxon>
        <taxon>Micromonosporaceae</taxon>
        <taxon>Micromonospora</taxon>
    </lineage>
</organism>
<dbReference type="Proteomes" id="UP000249419">
    <property type="component" value="Unassembled WGS sequence"/>
</dbReference>
<evidence type="ECO:0000313" key="1">
    <source>
        <dbReference type="EMBL" id="RAO26484.1"/>
    </source>
</evidence>
<proteinExistence type="predicted"/>
<evidence type="ECO:0008006" key="3">
    <source>
        <dbReference type="Google" id="ProtNLM"/>
    </source>
</evidence>
<sequence length="527" mass="58737">MPWKPLFDGHIPSLGYEVADWITEHCCHGPGDIAGEPIELDREWLRFLVESYRIDPVTGRRLYDEAVLSRPKGRAKSELAGWIGVAEALGPVRFDGWNADGQPVGRPVRTPLLKCLATEESQAGNTFENIAYICGEWGKDTHPEIYGGISGARIYQSATALYLPHGGEIRACTSGSASKDGGKETWVCADETHLYVLRELKSMYGTVSRNLGKRDQPWLMQTSTAYRPGEQSVFEDTLTAWRKGELSSSVLMDHREAKGRIDLDDEDHTKAQLRQVYGEAAGWLDLDRIYRNMRDPRICKDEAEAARYYLNRPLSTKDAWIPLDVVERQVRAEVVEPGTSIALGFDGSLRDDATVLVGAVMETGFLFPVGIWAKPSGAEGAWWEVPRSDVLAAVREAFARYKVSRLYADPHEWRSDIDALAEQLGAERVISWETRRDVQMAAALDRLRTDLMTGVVWHSGDPVVVEHFGNAYVRRKGGHRLVRKEHADSSRKIDSVIGAALAYEARADAIAAGWNASPPDTTVLVFR</sequence>
<comment type="caution">
    <text evidence="1">The sequence shown here is derived from an EMBL/GenBank/DDBJ whole genome shotgun (WGS) entry which is preliminary data.</text>
</comment>
<dbReference type="Gene3D" id="3.40.50.300">
    <property type="entry name" value="P-loop containing nucleotide triphosphate hydrolases"/>
    <property type="match status" value="1"/>
</dbReference>
<dbReference type="InterPro" id="IPR027417">
    <property type="entry name" value="P-loop_NTPase"/>
</dbReference>